<feature type="compositionally biased region" description="Basic and acidic residues" evidence="4">
    <location>
        <begin position="110"/>
        <end position="127"/>
    </location>
</feature>
<dbReference type="GO" id="GO:0003677">
    <property type="term" value="F:DNA binding"/>
    <property type="evidence" value="ECO:0007669"/>
    <property type="project" value="TreeGrafter"/>
</dbReference>
<protein>
    <submittedName>
        <fullName evidence="7">Surfeit locus protein 6</fullName>
    </submittedName>
</protein>
<feature type="compositionally biased region" description="Basic and acidic residues" evidence="4">
    <location>
        <begin position="337"/>
        <end position="369"/>
    </location>
</feature>
<dbReference type="EMBL" id="GDJX01010246">
    <property type="protein sequence ID" value="JAT57690.1"/>
    <property type="molecule type" value="Transcribed_RNA"/>
</dbReference>
<feature type="compositionally biased region" description="Basic and acidic residues" evidence="4">
    <location>
        <begin position="135"/>
        <end position="146"/>
    </location>
</feature>
<name>A0A1D1YSV7_9ARAE</name>
<dbReference type="GO" id="GO:0003723">
    <property type="term" value="F:RNA binding"/>
    <property type="evidence" value="ECO:0007669"/>
    <property type="project" value="TreeGrafter"/>
</dbReference>
<feature type="compositionally biased region" description="Basic and acidic residues" evidence="4">
    <location>
        <begin position="316"/>
        <end position="329"/>
    </location>
</feature>
<feature type="region of interest" description="Disordered" evidence="4">
    <location>
        <begin position="1"/>
        <end position="62"/>
    </location>
</feature>
<evidence type="ECO:0000313" key="7">
    <source>
        <dbReference type="EMBL" id="JAT57690.1"/>
    </source>
</evidence>
<accession>A0A1D1YSV7</accession>
<feature type="domain" description="Ribosomal RNA-processing protein 14 N-terminal" evidence="6">
    <location>
        <begin position="65"/>
        <end position="126"/>
    </location>
</feature>
<dbReference type="Pfam" id="PF04935">
    <property type="entry name" value="SURF6"/>
    <property type="match status" value="1"/>
</dbReference>
<feature type="compositionally biased region" description="Basic and acidic residues" evidence="4">
    <location>
        <begin position="224"/>
        <end position="248"/>
    </location>
</feature>
<dbReference type="InterPro" id="IPR029190">
    <property type="entry name" value="Rrp14/SURF6_C"/>
</dbReference>
<feature type="domain" description="Ribosomal RNA-processing protein 14/surfeit locus protein 6 C-terminal" evidence="5">
    <location>
        <begin position="194"/>
        <end position="375"/>
    </location>
</feature>
<dbReference type="GO" id="GO:0005730">
    <property type="term" value="C:nucleolus"/>
    <property type="evidence" value="ECO:0007669"/>
    <property type="project" value="TreeGrafter"/>
</dbReference>
<dbReference type="PANTHER" id="PTHR14369">
    <property type="entry name" value="SURFEIT LOCUS PROTEIN 6"/>
    <property type="match status" value="1"/>
</dbReference>
<dbReference type="PANTHER" id="PTHR14369:SF0">
    <property type="entry name" value="SURFEIT LOCUS PROTEIN 6"/>
    <property type="match status" value="1"/>
</dbReference>
<feature type="region of interest" description="Disordered" evidence="4">
    <location>
        <begin position="286"/>
        <end position="305"/>
    </location>
</feature>
<evidence type="ECO:0000256" key="2">
    <source>
        <dbReference type="ARBA" id="ARBA00005904"/>
    </source>
</evidence>
<dbReference type="GO" id="GO:0042273">
    <property type="term" value="P:ribosomal large subunit biogenesis"/>
    <property type="evidence" value="ECO:0007669"/>
    <property type="project" value="TreeGrafter"/>
</dbReference>
<evidence type="ECO:0000259" key="6">
    <source>
        <dbReference type="Pfam" id="PF15459"/>
    </source>
</evidence>
<sequence>GRDRPSQQPPRRFPRCFSRAPPVASGKGCEQIGEMMTKKKKKRSQKPSPPPDPSSFSPSGLEAPIHEHSLFFDRLVDLIPARFYLPPPDGDDRPWFLGLSKHARASAKKQTRENTKKSRRARLDPERSSSTLDVLKMRVEADKPKPDPAAGSGTGAGDAPPGSEDAPAAPATAAADRSVTYEELRERLRRRIEELRSTRNTRTPGERKERGKEKGGSGLGKRKREAESVEESGGKKHERADGKQRDASAVELSFGYVKLGDGYVKMGKKKRKKLSKLQALEKAKRLAAAKMDPEKGDMVSRKQSWKAAISRAAGVKVHDDPKLLKESMKKEKKRHQKNVEKWKERVETRDKLRVEKQKTRADNIQERSQQKKMRKIEKREKKLMRPGFEGRKEGYINAT</sequence>
<dbReference type="Pfam" id="PF15459">
    <property type="entry name" value="RRP14"/>
    <property type="match status" value="1"/>
</dbReference>
<feature type="compositionally biased region" description="Basic and acidic residues" evidence="4">
    <location>
        <begin position="204"/>
        <end position="215"/>
    </location>
</feature>
<feature type="region of interest" description="Disordered" evidence="4">
    <location>
        <begin position="103"/>
        <end position="248"/>
    </location>
</feature>
<dbReference type="InterPro" id="IPR029188">
    <property type="entry name" value="Rrp14_N"/>
</dbReference>
<feature type="compositionally biased region" description="Basic and acidic residues" evidence="4">
    <location>
        <begin position="291"/>
        <end position="300"/>
    </location>
</feature>
<proteinExistence type="inferred from homology"/>
<feature type="compositionally biased region" description="Basic and acidic residues" evidence="4">
    <location>
        <begin position="388"/>
        <end position="399"/>
    </location>
</feature>
<dbReference type="AlphaFoldDB" id="A0A1D1YSV7"/>
<feature type="compositionally biased region" description="Basic and acidic residues" evidence="4">
    <location>
        <begin position="179"/>
        <end position="197"/>
    </location>
</feature>
<feature type="compositionally biased region" description="Low complexity" evidence="4">
    <location>
        <begin position="166"/>
        <end position="175"/>
    </location>
</feature>
<evidence type="ECO:0000256" key="1">
    <source>
        <dbReference type="ARBA" id="ARBA00004123"/>
    </source>
</evidence>
<reference evidence="7" key="1">
    <citation type="submission" date="2015-07" db="EMBL/GenBank/DDBJ databases">
        <title>Transcriptome Assembly of Anthurium amnicola.</title>
        <authorList>
            <person name="Suzuki J."/>
        </authorList>
    </citation>
    <scope>NUCLEOTIDE SEQUENCE</scope>
</reference>
<dbReference type="InterPro" id="IPR007019">
    <property type="entry name" value="SURF6"/>
</dbReference>
<dbReference type="GO" id="GO:0042274">
    <property type="term" value="P:ribosomal small subunit biogenesis"/>
    <property type="evidence" value="ECO:0007669"/>
    <property type="project" value="TreeGrafter"/>
</dbReference>
<evidence type="ECO:0000259" key="5">
    <source>
        <dbReference type="Pfam" id="PF04935"/>
    </source>
</evidence>
<evidence type="ECO:0000256" key="4">
    <source>
        <dbReference type="SAM" id="MobiDB-lite"/>
    </source>
</evidence>
<feature type="region of interest" description="Disordered" evidence="4">
    <location>
        <begin position="310"/>
        <end position="399"/>
    </location>
</feature>
<keyword evidence="3" id="KW-0539">Nucleus</keyword>
<comment type="subcellular location">
    <subcellularLocation>
        <location evidence="1">Nucleus</location>
    </subcellularLocation>
</comment>
<gene>
    <name evidence="7" type="primary">Surf6_0</name>
    <name evidence="7" type="ORF">g.36226</name>
</gene>
<organism evidence="7">
    <name type="scientific">Anthurium amnicola</name>
    <dbReference type="NCBI Taxonomy" id="1678845"/>
    <lineage>
        <taxon>Eukaryota</taxon>
        <taxon>Viridiplantae</taxon>
        <taxon>Streptophyta</taxon>
        <taxon>Embryophyta</taxon>
        <taxon>Tracheophyta</taxon>
        <taxon>Spermatophyta</taxon>
        <taxon>Magnoliopsida</taxon>
        <taxon>Liliopsida</taxon>
        <taxon>Araceae</taxon>
        <taxon>Pothoideae</taxon>
        <taxon>Potheae</taxon>
        <taxon>Anthurium</taxon>
    </lineage>
</organism>
<feature type="non-terminal residue" evidence="7">
    <location>
        <position position="1"/>
    </location>
</feature>
<comment type="similarity">
    <text evidence="2">Belongs to the SURF6 family.</text>
</comment>
<feature type="compositionally biased region" description="Basic residues" evidence="4">
    <location>
        <begin position="370"/>
        <end position="384"/>
    </location>
</feature>
<evidence type="ECO:0000256" key="3">
    <source>
        <dbReference type="ARBA" id="ARBA00023242"/>
    </source>
</evidence>